<dbReference type="CDD" id="cd00593">
    <property type="entry name" value="RIBOc"/>
    <property type="match status" value="2"/>
</dbReference>
<dbReference type="GO" id="GO:0006309">
    <property type="term" value="P:apoptotic DNA fragmentation"/>
    <property type="evidence" value="ECO:0007669"/>
    <property type="project" value="TreeGrafter"/>
</dbReference>
<dbReference type="InterPro" id="IPR000999">
    <property type="entry name" value="RNase_III_dom"/>
</dbReference>
<dbReference type="GO" id="GO:0005737">
    <property type="term" value="C:cytoplasm"/>
    <property type="evidence" value="ECO:0007669"/>
    <property type="project" value="TreeGrafter"/>
</dbReference>
<evidence type="ECO:0000256" key="1">
    <source>
        <dbReference type="ARBA" id="ARBA00022801"/>
    </source>
</evidence>
<reference evidence="4 5" key="1">
    <citation type="journal article" date="2017" name="PLoS Biol.">
        <title>The sea cucumber genome provides insights into morphological evolution and visceral regeneration.</title>
        <authorList>
            <person name="Zhang X."/>
            <person name="Sun L."/>
            <person name="Yuan J."/>
            <person name="Sun Y."/>
            <person name="Gao Y."/>
            <person name="Zhang L."/>
            <person name="Li S."/>
            <person name="Dai H."/>
            <person name="Hamel J.F."/>
            <person name="Liu C."/>
            <person name="Yu Y."/>
            <person name="Liu S."/>
            <person name="Lin W."/>
            <person name="Guo K."/>
            <person name="Jin S."/>
            <person name="Xu P."/>
            <person name="Storey K.B."/>
            <person name="Huan P."/>
            <person name="Zhang T."/>
            <person name="Zhou Y."/>
            <person name="Zhang J."/>
            <person name="Lin C."/>
            <person name="Li X."/>
            <person name="Xing L."/>
            <person name="Huo D."/>
            <person name="Sun M."/>
            <person name="Wang L."/>
            <person name="Mercier A."/>
            <person name="Li F."/>
            <person name="Yang H."/>
            <person name="Xiang J."/>
        </authorList>
    </citation>
    <scope>NUCLEOTIDE SEQUENCE [LARGE SCALE GENOMIC DNA]</scope>
    <source>
        <strain evidence="4">Shaxun</strain>
        <tissue evidence="4">Muscle</tissue>
    </source>
</reference>
<dbReference type="STRING" id="307972.A0A2G8L5J0"/>
<dbReference type="GO" id="GO:0070578">
    <property type="term" value="C:RISC-loading complex"/>
    <property type="evidence" value="ECO:0007669"/>
    <property type="project" value="TreeGrafter"/>
</dbReference>
<dbReference type="FunFam" id="1.10.1520.10:FF:000005">
    <property type="entry name" value="Putative endoribonuclease dicer"/>
    <property type="match status" value="1"/>
</dbReference>
<dbReference type="Gene3D" id="1.10.1520.10">
    <property type="entry name" value="Ribonuclease III domain"/>
    <property type="match status" value="2"/>
</dbReference>
<dbReference type="PROSITE" id="PS00517">
    <property type="entry name" value="RNASE_3_1"/>
    <property type="match status" value="1"/>
</dbReference>
<proteinExistence type="predicted"/>
<feature type="region of interest" description="Disordered" evidence="2">
    <location>
        <begin position="290"/>
        <end position="317"/>
    </location>
</feature>
<organism evidence="4 5">
    <name type="scientific">Stichopus japonicus</name>
    <name type="common">Sea cucumber</name>
    <dbReference type="NCBI Taxonomy" id="307972"/>
    <lineage>
        <taxon>Eukaryota</taxon>
        <taxon>Metazoa</taxon>
        <taxon>Echinodermata</taxon>
        <taxon>Eleutherozoa</taxon>
        <taxon>Echinozoa</taxon>
        <taxon>Holothuroidea</taxon>
        <taxon>Aspidochirotacea</taxon>
        <taxon>Aspidochirotida</taxon>
        <taxon>Stichopodidae</taxon>
        <taxon>Apostichopus</taxon>
    </lineage>
</organism>
<dbReference type="AlphaFoldDB" id="A0A2G8L5J0"/>
<evidence type="ECO:0000313" key="4">
    <source>
        <dbReference type="EMBL" id="PIK55400.1"/>
    </source>
</evidence>
<dbReference type="GO" id="GO:0004530">
    <property type="term" value="F:deoxyribonuclease I activity"/>
    <property type="evidence" value="ECO:0007669"/>
    <property type="project" value="TreeGrafter"/>
</dbReference>
<feature type="domain" description="RNase III" evidence="3">
    <location>
        <begin position="45"/>
        <end position="120"/>
    </location>
</feature>
<comment type="caution">
    <text evidence="4">The sequence shown here is derived from an EMBL/GenBank/DDBJ whole genome shotgun (WGS) entry which is preliminary data.</text>
</comment>
<dbReference type="Pfam" id="PF00636">
    <property type="entry name" value="Ribonuclease_3"/>
    <property type="match status" value="2"/>
</dbReference>
<dbReference type="PANTHER" id="PTHR14950:SF37">
    <property type="entry name" value="ENDORIBONUCLEASE DICER"/>
    <property type="match status" value="1"/>
</dbReference>
<sequence length="512" mass="57627">MCNQEIGNPQGTLTTSSSSTSTDNKFNTFNDVNKLTAMHGPSPSMLLQALTMSNASDGFNLERLEMLGDSFLKQAVTVFLYSHYHSLHEGKLSFLRSKQVSNFNLYRFGKQKGLAHWMQVCLFDPAINWLPPGYAIRENQSNTFCVPPEQVDEFVSDDDDDEDYDYDDDYVDGDDTPDFAIGTWEPTEEDYSSRLPPTPSHTSPMVVDSFNPDMVDFDSDLSDDDDWPTNEPIVESKNQLQWSFAVGDPEDVPGLTFVGGPKANHSDFLPELPYEIHTQQSLSDKRLTVLPKLSPSSEEGEEKEDTTEKYGHLPQPSSPLFTKVPAAELQLQQLLDKFGHQEFEAIIGYTFNDKAYLLQALCHASYHLNQVTDCYQRLEFLGDALLDYLITKHLYDHYRNLSPGALTDLRSALVNNTIFASLAVKYGFHQFFLYLSPDLFKVIGNFVNYMKEKNEALGMESELKLVGISDTDEEQEDIEVPKALGDIFESIAGAVYLDSGMSMAAYGKFITQ</sequence>
<keyword evidence="5" id="KW-1185">Reference proteome</keyword>
<evidence type="ECO:0000259" key="3">
    <source>
        <dbReference type="PROSITE" id="PS50142"/>
    </source>
</evidence>
<dbReference type="GO" id="GO:0003723">
    <property type="term" value="F:RNA binding"/>
    <property type="evidence" value="ECO:0007669"/>
    <property type="project" value="TreeGrafter"/>
</dbReference>
<dbReference type="SMART" id="SM00535">
    <property type="entry name" value="RIBOc"/>
    <property type="match status" value="2"/>
</dbReference>
<dbReference type="EMBL" id="MRZV01000217">
    <property type="protein sequence ID" value="PIK55400.1"/>
    <property type="molecule type" value="Genomic_DNA"/>
</dbReference>
<dbReference type="PANTHER" id="PTHR14950">
    <property type="entry name" value="DICER-RELATED"/>
    <property type="match status" value="1"/>
</dbReference>
<dbReference type="GO" id="GO:0031054">
    <property type="term" value="P:pre-miRNA processing"/>
    <property type="evidence" value="ECO:0007669"/>
    <property type="project" value="TreeGrafter"/>
</dbReference>
<evidence type="ECO:0000313" key="5">
    <source>
        <dbReference type="Proteomes" id="UP000230750"/>
    </source>
</evidence>
<name>A0A2G8L5J0_STIJA</name>
<dbReference type="GO" id="GO:0004525">
    <property type="term" value="F:ribonuclease III activity"/>
    <property type="evidence" value="ECO:0007669"/>
    <property type="project" value="InterPro"/>
</dbReference>
<feature type="region of interest" description="Disordered" evidence="2">
    <location>
        <begin position="1"/>
        <end position="22"/>
    </location>
</feature>
<gene>
    <name evidence="4" type="ORF">BSL78_07716</name>
</gene>
<dbReference type="Proteomes" id="UP000230750">
    <property type="component" value="Unassembled WGS sequence"/>
</dbReference>
<dbReference type="OrthoDB" id="2392202at2759"/>
<dbReference type="GO" id="GO:0005634">
    <property type="term" value="C:nucleus"/>
    <property type="evidence" value="ECO:0007669"/>
    <property type="project" value="TreeGrafter"/>
</dbReference>
<dbReference type="InterPro" id="IPR036389">
    <property type="entry name" value="RNase_III_sf"/>
</dbReference>
<feature type="compositionally biased region" description="Polar residues" evidence="2">
    <location>
        <begin position="1"/>
        <end position="11"/>
    </location>
</feature>
<evidence type="ECO:0000256" key="2">
    <source>
        <dbReference type="SAM" id="MobiDB-lite"/>
    </source>
</evidence>
<dbReference type="PROSITE" id="PS50142">
    <property type="entry name" value="RNASE_3_2"/>
    <property type="match status" value="2"/>
</dbReference>
<accession>A0A2G8L5J0</accession>
<keyword evidence="1" id="KW-0378">Hydrolase</keyword>
<dbReference type="GO" id="GO:0030422">
    <property type="term" value="P:siRNA processing"/>
    <property type="evidence" value="ECO:0007669"/>
    <property type="project" value="TreeGrafter"/>
</dbReference>
<feature type="domain" description="RNase III" evidence="3">
    <location>
        <begin position="340"/>
        <end position="500"/>
    </location>
</feature>
<protein>
    <submittedName>
        <fullName evidence="4">Dicer</fullName>
    </submittedName>
</protein>
<feature type="compositionally biased region" description="Low complexity" evidence="2">
    <location>
        <begin position="12"/>
        <end position="22"/>
    </location>
</feature>
<dbReference type="SUPFAM" id="SSF69065">
    <property type="entry name" value="RNase III domain-like"/>
    <property type="match status" value="2"/>
</dbReference>